<sequence length="53" mass="6047">MLLVEYIRMTEYNTQQSQLSKVLHTIKQCIVLNKILVSTTTTTTKPLIPNKLG</sequence>
<dbReference type="EMBL" id="GBRH01172679">
    <property type="protein sequence ID" value="JAE25217.1"/>
    <property type="molecule type" value="Transcribed_RNA"/>
</dbReference>
<reference evidence="1" key="1">
    <citation type="submission" date="2014-09" db="EMBL/GenBank/DDBJ databases">
        <authorList>
            <person name="Magalhaes I.L.F."/>
            <person name="Oliveira U."/>
            <person name="Santos F.R."/>
            <person name="Vidigal T.H.D.A."/>
            <person name="Brescovit A.D."/>
            <person name="Santos A.J."/>
        </authorList>
    </citation>
    <scope>NUCLEOTIDE SEQUENCE</scope>
    <source>
        <tissue evidence="1">Shoot tissue taken approximately 20 cm above the soil surface</tissue>
    </source>
</reference>
<reference evidence="1" key="2">
    <citation type="journal article" date="2015" name="Data Brief">
        <title>Shoot transcriptome of the giant reed, Arundo donax.</title>
        <authorList>
            <person name="Barrero R.A."/>
            <person name="Guerrero F.D."/>
            <person name="Moolhuijzen P."/>
            <person name="Goolsby J.A."/>
            <person name="Tidwell J."/>
            <person name="Bellgard S.E."/>
            <person name="Bellgard M.I."/>
        </authorList>
    </citation>
    <scope>NUCLEOTIDE SEQUENCE</scope>
    <source>
        <tissue evidence="1">Shoot tissue taken approximately 20 cm above the soil surface</tissue>
    </source>
</reference>
<organism evidence="1">
    <name type="scientific">Arundo donax</name>
    <name type="common">Giant reed</name>
    <name type="synonym">Donax arundinaceus</name>
    <dbReference type="NCBI Taxonomy" id="35708"/>
    <lineage>
        <taxon>Eukaryota</taxon>
        <taxon>Viridiplantae</taxon>
        <taxon>Streptophyta</taxon>
        <taxon>Embryophyta</taxon>
        <taxon>Tracheophyta</taxon>
        <taxon>Spermatophyta</taxon>
        <taxon>Magnoliopsida</taxon>
        <taxon>Liliopsida</taxon>
        <taxon>Poales</taxon>
        <taxon>Poaceae</taxon>
        <taxon>PACMAD clade</taxon>
        <taxon>Arundinoideae</taxon>
        <taxon>Arundineae</taxon>
        <taxon>Arundo</taxon>
    </lineage>
</organism>
<evidence type="ECO:0000313" key="1">
    <source>
        <dbReference type="EMBL" id="JAE25217.1"/>
    </source>
</evidence>
<name>A0A0A9GL62_ARUDO</name>
<proteinExistence type="predicted"/>
<dbReference type="AlphaFoldDB" id="A0A0A9GL62"/>
<protein>
    <submittedName>
        <fullName evidence="1">Uncharacterized protein</fullName>
    </submittedName>
</protein>
<accession>A0A0A9GL62</accession>